<dbReference type="RefSeq" id="WP_345686035.1">
    <property type="nucleotide sequence ID" value="NZ_BAABIT010000001.1"/>
</dbReference>
<name>A0ABV9XH67_9ACTN</name>
<reference evidence="2" key="1">
    <citation type="journal article" date="2019" name="Int. J. Syst. Evol. Microbiol.">
        <title>The Global Catalogue of Microorganisms (GCM) 10K type strain sequencing project: providing services to taxonomists for standard genome sequencing and annotation.</title>
        <authorList>
            <consortium name="The Broad Institute Genomics Platform"/>
            <consortium name="The Broad Institute Genome Sequencing Center for Infectious Disease"/>
            <person name="Wu L."/>
            <person name="Ma J."/>
        </authorList>
    </citation>
    <scope>NUCLEOTIDE SEQUENCE [LARGE SCALE GENOMIC DNA]</scope>
    <source>
        <strain evidence="2">CGMCC 4.1648</strain>
    </source>
</reference>
<dbReference type="Proteomes" id="UP001595829">
    <property type="component" value="Unassembled WGS sequence"/>
</dbReference>
<gene>
    <name evidence="1" type="ORF">ACFPM3_18315</name>
</gene>
<evidence type="ECO:0008006" key="3">
    <source>
        <dbReference type="Google" id="ProtNLM"/>
    </source>
</evidence>
<keyword evidence="2" id="KW-1185">Reference proteome</keyword>
<organism evidence="1 2">
    <name type="scientific">Streptomyces coeruleoprunus</name>
    <dbReference type="NCBI Taxonomy" id="285563"/>
    <lineage>
        <taxon>Bacteria</taxon>
        <taxon>Bacillati</taxon>
        <taxon>Actinomycetota</taxon>
        <taxon>Actinomycetes</taxon>
        <taxon>Kitasatosporales</taxon>
        <taxon>Streptomycetaceae</taxon>
        <taxon>Streptomyces</taxon>
    </lineage>
</organism>
<accession>A0ABV9XH67</accession>
<comment type="caution">
    <text evidence="1">The sequence shown here is derived from an EMBL/GenBank/DDBJ whole genome shotgun (WGS) entry which is preliminary data.</text>
</comment>
<evidence type="ECO:0000313" key="2">
    <source>
        <dbReference type="Proteomes" id="UP001595829"/>
    </source>
</evidence>
<sequence>MVSTVSARIPTPRTPCSCRPWSSATMPGSAPSANKYYAEGVGFIREVMVGGGTDELDRVGVGKP</sequence>
<dbReference type="EMBL" id="JBHSJD010000014">
    <property type="protein sequence ID" value="MFC5024083.1"/>
    <property type="molecule type" value="Genomic_DNA"/>
</dbReference>
<proteinExistence type="predicted"/>
<evidence type="ECO:0000313" key="1">
    <source>
        <dbReference type="EMBL" id="MFC5024083.1"/>
    </source>
</evidence>
<protein>
    <recommendedName>
        <fullName evidence="3">Acyl-CoA dehydrogenase/oxidase C-terminal domain-containing protein</fullName>
    </recommendedName>
</protein>